<protein>
    <submittedName>
        <fullName evidence="3">DMT family transporter</fullName>
    </submittedName>
</protein>
<proteinExistence type="predicted"/>
<feature type="transmembrane region" description="Helical" evidence="1">
    <location>
        <begin position="50"/>
        <end position="77"/>
    </location>
</feature>
<feature type="transmembrane region" description="Helical" evidence="1">
    <location>
        <begin position="105"/>
        <end position="127"/>
    </location>
</feature>
<keyword evidence="1" id="KW-1133">Transmembrane helix</keyword>
<evidence type="ECO:0000313" key="4">
    <source>
        <dbReference type="Proteomes" id="UP001552594"/>
    </source>
</evidence>
<evidence type="ECO:0000256" key="2">
    <source>
        <dbReference type="SAM" id="SignalP"/>
    </source>
</evidence>
<feature type="transmembrane region" description="Helical" evidence="1">
    <location>
        <begin position="167"/>
        <end position="189"/>
    </location>
</feature>
<dbReference type="NCBIfam" id="NF038012">
    <property type="entry name" value="DMT_1"/>
    <property type="match status" value="1"/>
</dbReference>
<feature type="transmembrane region" description="Helical" evidence="1">
    <location>
        <begin position="201"/>
        <end position="220"/>
    </location>
</feature>
<keyword evidence="1" id="KW-0472">Membrane</keyword>
<feature type="chain" id="PRO_5045296069" evidence="2">
    <location>
        <begin position="21"/>
        <end position="284"/>
    </location>
</feature>
<name>A0ABV3JR21_STRON</name>
<sequence length="284" mass="28855">MTVLLTVLFALLTAVSNALATVLQRKAAREVPPTPGLRLGLMLDLVRQPVWLAGIGAVLAAAVCQALALTWGSLALVQPIFVTELPFALLIGTVVLRRRLPPRGWAAVLSVAGGVALALACAAPGGGRPPHSPALWALVLICTGGAMAGCVTAALGRPRGRARAALFAIAAAIGYALTAALMKAAATAFAEDGARAFFTTWQTYGFFIAGAAALFLLSNAMAAGPLVASQPALTLGDALVSLSLGLVLYGEQVRAGWWLLPEAAGVGFVLAGTLVLSRVQSAAT</sequence>
<dbReference type="RefSeq" id="WP_109278522.1">
    <property type="nucleotide sequence ID" value="NZ_JBFAUK010000002.1"/>
</dbReference>
<evidence type="ECO:0000256" key="1">
    <source>
        <dbReference type="SAM" id="Phobius"/>
    </source>
</evidence>
<dbReference type="PANTHER" id="PTHR40761">
    <property type="entry name" value="CONSERVED INTEGRAL MEMBRANE ALANINE VALINE AND LEUCINE RICH PROTEIN-RELATED"/>
    <property type="match status" value="1"/>
</dbReference>
<dbReference type="Proteomes" id="UP001552594">
    <property type="component" value="Unassembled WGS sequence"/>
</dbReference>
<feature type="transmembrane region" description="Helical" evidence="1">
    <location>
        <begin position="232"/>
        <end position="249"/>
    </location>
</feature>
<gene>
    <name evidence="3" type="ORF">AB0L16_02560</name>
</gene>
<comment type="caution">
    <text evidence="3">The sequence shown here is derived from an EMBL/GenBank/DDBJ whole genome shotgun (WGS) entry which is preliminary data.</text>
</comment>
<feature type="signal peptide" evidence="2">
    <location>
        <begin position="1"/>
        <end position="20"/>
    </location>
</feature>
<feature type="transmembrane region" description="Helical" evidence="1">
    <location>
        <begin position="133"/>
        <end position="155"/>
    </location>
</feature>
<reference evidence="3 4" key="1">
    <citation type="submission" date="2024-06" db="EMBL/GenBank/DDBJ databases">
        <title>The Natural Products Discovery Center: Release of the First 8490 Sequenced Strains for Exploring Actinobacteria Biosynthetic Diversity.</title>
        <authorList>
            <person name="Kalkreuter E."/>
            <person name="Kautsar S.A."/>
            <person name="Yang D."/>
            <person name="Bader C.D."/>
            <person name="Teijaro C.N."/>
            <person name="Fluegel L."/>
            <person name="Davis C.M."/>
            <person name="Simpson J.R."/>
            <person name="Lauterbach L."/>
            <person name="Steele A.D."/>
            <person name="Gui C."/>
            <person name="Meng S."/>
            <person name="Li G."/>
            <person name="Viehrig K."/>
            <person name="Ye F."/>
            <person name="Su P."/>
            <person name="Kiefer A.F."/>
            <person name="Nichols A."/>
            <person name="Cepeda A.J."/>
            <person name="Yan W."/>
            <person name="Fan B."/>
            <person name="Jiang Y."/>
            <person name="Adhikari A."/>
            <person name="Zheng C.-J."/>
            <person name="Schuster L."/>
            <person name="Cowan T.M."/>
            <person name="Smanski M.J."/>
            <person name="Chevrette M.G."/>
            <person name="De Carvalho L.P.S."/>
            <person name="Shen B."/>
        </authorList>
    </citation>
    <scope>NUCLEOTIDE SEQUENCE [LARGE SCALE GENOMIC DNA]</scope>
    <source>
        <strain evidence="3 4">NPDC052347</strain>
    </source>
</reference>
<accession>A0ABV3JR21</accession>
<dbReference type="EMBL" id="JBFAUK010000002">
    <property type="protein sequence ID" value="MEV5505343.1"/>
    <property type="molecule type" value="Genomic_DNA"/>
</dbReference>
<dbReference type="InterPro" id="IPR037185">
    <property type="entry name" value="EmrE-like"/>
</dbReference>
<dbReference type="PANTHER" id="PTHR40761:SF1">
    <property type="entry name" value="CONSERVED INTEGRAL MEMBRANE ALANINE VALINE AND LEUCINE RICH PROTEIN-RELATED"/>
    <property type="match status" value="1"/>
</dbReference>
<keyword evidence="2" id="KW-0732">Signal</keyword>
<feature type="transmembrane region" description="Helical" evidence="1">
    <location>
        <begin position="255"/>
        <end position="276"/>
    </location>
</feature>
<keyword evidence="1" id="KW-0812">Transmembrane</keyword>
<organism evidence="3 4">
    <name type="scientific">Streptomyces orinoci</name>
    <name type="common">Streptoverticillium orinoci</name>
    <dbReference type="NCBI Taxonomy" id="67339"/>
    <lineage>
        <taxon>Bacteria</taxon>
        <taxon>Bacillati</taxon>
        <taxon>Actinomycetota</taxon>
        <taxon>Actinomycetes</taxon>
        <taxon>Kitasatosporales</taxon>
        <taxon>Streptomycetaceae</taxon>
        <taxon>Streptomyces</taxon>
    </lineage>
</organism>
<keyword evidence="4" id="KW-1185">Reference proteome</keyword>
<dbReference type="SUPFAM" id="SSF103481">
    <property type="entry name" value="Multidrug resistance efflux transporter EmrE"/>
    <property type="match status" value="1"/>
</dbReference>
<evidence type="ECO:0000313" key="3">
    <source>
        <dbReference type="EMBL" id="MEV5505343.1"/>
    </source>
</evidence>